<reference evidence="2" key="1">
    <citation type="journal article" date="2022" name="Int. J. Syst. Evol. Microbiol.">
        <title>Pseudomonas aegrilactucae sp. nov. and Pseudomonas morbosilactucae sp. nov., pathogens causing bacterial rot of lettuce in Japan.</title>
        <authorList>
            <person name="Sawada H."/>
            <person name="Fujikawa T."/>
            <person name="Satou M."/>
        </authorList>
    </citation>
    <scope>NUCLEOTIDE SEQUENCE</scope>
    <source>
        <strain evidence="2">0166_1</strain>
    </source>
</reference>
<protein>
    <recommendedName>
        <fullName evidence="4">Flagellar protein FlgN</fullName>
    </recommendedName>
</protein>
<dbReference type="AlphaFoldDB" id="A0A9E7BW35"/>
<sequence length="182" mass="19586">MTVALAAVGPAESTLGPAVIAHLDAQLESARRLLDIVLRQGAAIRRQDVDEVLSRMTDLQGEMEHRGGLELRRTELLTDAGAQLSVAGHAITLDAMTTLLAPHEAAAARQRSAELRGLLGEIGREHAINRALMRQELAFLDHLTRLMSGTADLGYRPPVERPGEGMRVSAPASAHRLLDLEA</sequence>
<dbReference type="InterPro" id="IPR036679">
    <property type="entry name" value="FlgN-like_sf"/>
</dbReference>
<dbReference type="Proteomes" id="UP001162834">
    <property type="component" value="Chromosome"/>
</dbReference>
<organism evidence="2 3">
    <name type="scientific">Capillimicrobium parvum</name>
    <dbReference type="NCBI Taxonomy" id="2884022"/>
    <lineage>
        <taxon>Bacteria</taxon>
        <taxon>Bacillati</taxon>
        <taxon>Actinomycetota</taxon>
        <taxon>Thermoleophilia</taxon>
        <taxon>Solirubrobacterales</taxon>
        <taxon>Capillimicrobiaceae</taxon>
        <taxon>Capillimicrobium</taxon>
    </lineage>
</organism>
<keyword evidence="3" id="KW-1185">Reference proteome</keyword>
<proteinExistence type="predicted"/>
<evidence type="ECO:0000256" key="1">
    <source>
        <dbReference type="ARBA" id="ARBA00022795"/>
    </source>
</evidence>
<gene>
    <name evidence="2" type="ORF">DSM104329_00056</name>
</gene>
<keyword evidence="1" id="KW-1005">Bacterial flagellum biogenesis</keyword>
<evidence type="ECO:0000313" key="2">
    <source>
        <dbReference type="EMBL" id="UGS33691.1"/>
    </source>
</evidence>
<dbReference type="KEGG" id="sbae:DSM104329_00056"/>
<evidence type="ECO:0008006" key="4">
    <source>
        <dbReference type="Google" id="ProtNLM"/>
    </source>
</evidence>
<dbReference type="InterPro" id="IPR007809">
    <property type="entry name" value="FlgN-like"/>
</dbReference>
<evidence type="ECO:0000313" key="3">
    <source>
        <dbReference type="Proteomes" id="UP001162834"/>
    </source>
</evidence>
<dbReference type="Gene3D" id="1.20.58.300">
    <property type="entry name" value="FlgN-like"/>
    <property type="match status" value="1"/>
</dbReference>
<dbReference type="Pfam" id="PF05130">
    <property type="entry name" value="FlgN"/>
    <property type="match status" value="1"/>
</dbReference>
<dbReference type="GO" id="GO:0044780">
    <property type="term" value="P:bacterial-type flagellum assembly"/>
    <property type="evidence" value="ECO:0007669"/>
    <property type="project" value="InterPro"/>
</dbReference>
<accession>A0A9E7BW35</accession>
<name>A0A9E7BW35_9ACTN</name>
<dbReference type="SUPFAM" id="SSF140566">
    <property type="entry name" value="FlgN-like"/>
    <property type="match status" value="1"/>
</dbReference>
<dbReference type="RefSeq" id="WP_259313386.1">
    <property type="nucleotide sequence ID" value="NZ_CP087164.1"/>
</dbReference>
<dbReference type="EMBL" id="CP087164">
    <property type="protein sequence ID" value="UGS33691.1"/>
    <property type="molecule type" value="Genomic_DNA"/>
</dbReference>